<feature type="compositionally biased region" description="Basic and acidic residues" evidence="13">
    <location>
        <begin position="255"/>
        <end position="265"/>
    </location>
</feature>
<dbReference type="InterPro" id="IPR008271">
    <property type="entry name" value="Ser/Thr_kinase_AS"/>
</dbReference>
<dbReference type="PROSITE" id="PS50011">
    <property type="entry name" value="PROTEIN_KINASE_DOM"/>
    <property type="match status" value="1"/>
</dbReference>
<dbReference type="Gene3D" id="3.30.60.20">
    <property type="match status" value="1"/>
</dbReference>
<dbReference type="Pfam" id="PF00564">
    <property type="entry name" value="PB1"/>
    <property type="match status" value="1"/>
</dbReference>
<dbReference type="InterPro" id="IPR046349">
    <property type="entry name" value="C1-like_sf"/>
</dbReference>
<dbReference type="Gene3D" id="1.10.510.10">
    <property type="entry name" value="Transferase(Phosphotransferase) domain 1"/>
    <property type="match status" value="1"/>
</dbReference>
<sequence length="650" mass="74260">MPSPLVNSDNEVPEIRVKTAYNGEVMITYINPGITLEVLCEEIRDMCKFTPDQPFTMKWVDEEGDPCTISHQMELEEAIRLYEINKDTEIVIHVFPNVPAVPGMPCQGEDRSIYRRGARRWRKLYRVNGHIFQAKRFNRRAFCAYCNDRIWGLGRQGFKCTQCKLLVHKKCHKLVRLVCTNDASATLLSTSSTSSHQGNSADSSMYIEEGQGQHPQHLNQHHHHHSHNDRDRSHWSASGRQNGDSSVLSSGSSSEKSKLIAKDSPESELPAGIGMPRSISDTFPVEENSKPDESLEPGSQRQYCLNDFELIRVIGRGSYAKVLMVELKKTSRVYAMKVIKKALVTDDEDIDWVQTEKHVFEQASNHPFLVGLHSCFQTPSRLFFVIEFVRGGDLMFHMQRQRRLPEEHARFYAAEISVALNFLHCKGIIYRDLKLDNVLLDHEGHIKLTDYGMCKEGIRPGDTTSTFCGTPNYIAPEILRGEEYSFSVDWWALGVLLYEMLAGRSPFDIFGTSENPDLNSEDYLFQVILEKTIRIPRSLSVKAASVLKGFLNKNPADRLGCHPESGFMDIVHHPFFKSIEWDLLEKKQISPPFKPRLESDRDLDHFDPQFTSEPVQLTPDDPKVIEKIDQSEFEGFEYVNPLLMSLEDCV</sequence>
<feature type="domain" description="Protein kinase" evidence="14">
    <location>
        <begin position="308"/>
        <end position="576"/>
    </location>
</feature>
<dbReference type="Proteomes" id="UP001642540">
    <property type="component" value="Unassembled WGS sequence"/>
</dbReference>
<dbReference type="SUPFAM" id="SSF56112">
    <property type="entry name" value="Protein kinase-like (PK-like)"/>
    <property type="match status" value="1"/>
</dbReference>
<evidence type="ECO:0000256" key="7">
    <source>
        <dbReference type="ARBA" id="ARBA00022741"/>
    </source>
</evidence>
<dbReference type="SUPFAM" id="SSF57889">
    <property type="entry name" value="Cysteine-rich domain"/>
    <property type="match status" value="1"/>
</dbReference>
<dbReference type="InterPro" id="IPR034877">
    <property type="entry name" value="PB1_aPKC"/>
</dbReference>
<dbReference type="PROSITE" id="PS00107">
    <property type="entry name" value="PROTEIN_KINASE_ATP"/>
    <property type="match status" value="1"/>
</dbReference>
<dbReference type="EMBL" id="CAXLJM020000041">
    <property type="protein sequence ID" value="CAL8109603.1"/>
    <property type="molecule type" value="Genomic_DNA"/>
</dbReference>
<evidence type="ECO:0000259" key="16">
    <source>
        <dbReference type="PROSITE" id="PS51285"/>
    </source>
</evidence>
<feature type="compositionally biased region" description="Polar residues" evidence="13">
    <location>
        <begin position="235"/>
        <end position="244"/>
    </location>
</feature>
<dbReference type="PROSITE" id="PS51285">
    <property type="entry name" value="AGC_KINASE_CTER"/>
    <property type="match status" value="1"/>
</dbReference>
<dbReference type="InterPro" id="IPR011009">
    <property type="entry name" value="Kinase-like_dom_sf"/>
</dbReference>
<evidence type="ECO:0000256" key="6">
    <source>
        <dbReference type="ARBA" id="ARBA00022723"/>
    </source>
</evidence>
<evidence type="ECO:0000256" key="12">
    <source>
        <dbReference type="PROSITE-ProRule" id="PRU10141"/>
    </source>
</evidence>
<evidence type="ECO:0000256" key="11">
    <source>
        <dbReference type="ARBA" id="ARBA00022840"/>
    </source>
</evidence>
<comment type="similarity">
    <text evidence="1">Belongs to the protein kinase superfamily. AGC Ser/Thr protein kinase family. PKC subfamily.</text>
</comment>
<evidence type="ECO:0000256" key="5">
    <source>
        <dbReference type="ARBA" id="ARBA00022679"/>
    </source>
</evidence>
<dbReference type="PROSITE" id="PS00479">
    <property type="entry name" value="ZF_DAG_PE_1"/>
    <property type="match status" value="1"/>
</dbReference>
<dbReference type="PRINTS" id="PR00008">
    <property type="entry name" value="DAGPEDOMAIN"/>
</dbReference>
<keyword evidence="8" id="KW-0863">Zinc-finger</keyword>
<keyword evidence="6" id="KW-0479">Metal-binding</keyword>
<dbReference type="Gene3D" id="3.10.20.90">
    <property type="entry name" value="Phosphatidylinositol 3-kinase Catalytic Subunit, Chain A, domain 1"/>
    <property type="match status" value="1"/>
</dbReference>
<dbReference type="InterPro" id="IPR017441">
    <property type="entry name" value="Protein_kinase_ATP_BS"/>
</dbReference>
<feature type="domain" description="AGC-kinase C-terminal" evidence="16">
    <location>
        <begin position="577"/>
        <end position="648"/>
    </location>
</feature>
<dbReference type="PROSITE" id="PS00108">
    <property type="entry name" value="PROTEIN_KINASE_ST"/>
    <property type="match status" value="1"/>
</dbReference>
<evidence type="ECO:0000256" key="8">
    <source>
        <dbReference type="ARBA" id="ARBA00022771"/>
    </source>
</evidence>
<keyword evidence="7 12" id="KW-0547">Nucleotide-binding</keyword>
<evidence type="ECO:0000259" key="17">
    <source>
        <dbReference type="PROSITE" id="PS51745"/>
    </source>
</evidence>
<dbReference type="PROSITE" id="PS51745">
    <property type="entry name" value="PB1"/>
    <property type="match status" value="1"/>
</dbReference>
<keyword evidence="10" id="KW-0862">Zinc</keyword>
<feature type="binding site" evidence="12">
    <location>
        <position position="341"/>
    </location>
    <ligand>
        <name>ATP</name>
        <dbReference type="ChEBI" id="CHEBI:30616"/>
    </ligand>
</feature>
<dbReference type="InterPro" id="IPR000270">
    <property type="entry name" value="PB1_dom"/>
</dbReference>
<evidence type="ECO:0000256" key="3">
    <source>
        <dbReference type="ARBA" id="ARBA00022527"/>
    </source>
</evidence>
<comment type="caution">
    <text evidence="18">The sequence shown here is derived from an EMBL/GenBank/DDBJ whole genome shotgun (WGS) entry which is preliminary data.</text>
</comment>
<dbReference type="InterPro" id="IPR017892">
    <property type="entry name" value="Pkinase_C"/>
</dbReference>
<keyword evidence="9" id="KW-0418">Kinase</keyword>
<evidence type="ECO:0000259" key="14">
    <source>
        <dbReference type="PROSITE" id="PS50011"/>
    </source>
</evidence>
<proteinExistence type="inferred from homology"/>
<dbReference type="PROSITE" id="PS50081">
    <property type="entry name" value="ZF_DAG_PE_2"/>
    <property type="match status" value="1"/>
</dbReference>
<evidence type="ECO:0000313" key="19">
    <source>
        <dbReference type="Proteomes" id="UP001642540"/>
    </source>
</evidence>
<dbReference type="SMART" id="SM00220">
    <property type="entry name" value="S_TKc"/>
    <property type="match status" value="1"/>
</dbReference>
<dbReference type="CDD" id="cd20794">
    <property type="entry name" value="C1_aPKC"/>
    <property type="match status" value="1"/>
</dbReference>
<dbReference type="SMART" id="SM00666">
    <property type="entry name" value="PB1"/>
    <property type="match status" value="1"/>
</dbReference>
<feature type="region of interest" description="Disordered" evidence="13">
    <location>
        <begin position="212"/>
        <end position="298"/>
    </location>
</feature>
<keyword evidence="19" id="KW-1185">Reference proteome</keyword>
<evidence type="ECO:0000256" key="1">
    <source>
        <dbReference type="ARBA" id="ARBA00005490"/>
    </source>
</evidence>
<accession>A0ABP1QNM9</accession>
<name>A0ABP1QNM9_9HEXA</name>
<evidence type="ECO:0000256" key="2">
    <source>
        <dbReference type="ARBA" id="ARBA00012429"/>
    </source>
</evidence>
<dbReference type="Gene3D" id="3.30.200.20">
    <property type="entry name" value="Phosphorylase Kinase, domain 1"/>
    <property type="match status" value="1"/>
</dbReference>
<dbReference type="InterPro" id="IPR000961">
    <property type="entry name" value="AGC-kinase_C"/>
</dbReference>
<feature type="compositionally biased region" description="Low complexity" evidence="13">
    <location>
        <begin position="245"/>
        <end position="254"/>
    </location>
</feature>
<dbReference type="SUPFAM" id="SSF54277">
    <property type="entry name" value="CAD &amp; PB1 domains"/>
    <property type="match status" value="1"/>
</dbReference>
<dbReference type="InterPro" id="IPR053793">
    <property type="entry name" value="PB1-like"/>
</dbReference>
<evidence type="ECO:0000256" key="10">
    <source>
        <dbReference type="ARBA" id="ARBA00022833"/>
    </source>
</evidence>
<dbReference type="Pfam" id="PF00069">
    <property type="entry name" value="Pkinase"/>
    <property type="match status" value="1"/>
</dbReference>
<keyword evidence="3" id="KW-0723">Serine/threonine-protein kinase</keyword>
<evidence type="ECO:0000256" key="9">
    <source>
        <dbReference type="ARBA" id="ARBA00022777"/>
    </source>
</evidence>
<gene>
    <name evidence="18" type="ORF">ODALV1_LOCUS13520</name>
</gene>
<feature type="domain" description="PB1" evidence="17">
    <location>
        <begin position="14"/>
        <end position="97"/>
    </location>
</feature>
<keyword evidence="11 12" id="KW-0067">ATP-binding</keyword>
<organism evidence="18 19">
    <name type="scientific">Orchesella dallaii</name>
    <dbReference type="NCBI Taxonomy" id="48710"/>
    <lineage>
        <taxon>Eukaryota</taxon>
        <taxon>Metazoa</taxon>
        <taxon>Ecdysozoa</taxon>
        <taxon>Arthropoda</taxon>
        <taxon>Hexapoda</taxon>
        <taxon>Collembola</taxon>
        <taxon>Entomobryomorpha</taxon>
        <taxon>Entomobryoidea</taxon>
        <taxon>Orchesellidae</taxon>
        <taxon>Orchesellinae</taxon>
        <taxon>Orchesella</taxon>
    </lineage>
</organism>
<dbReference type="Pfam" id="PF00130">
    <property type="entry name" value="C1_1"/>
    <property type="match status" value="1"/>
</dbReference>
<dbReference type="CDD" id="cd05588">
    <property type="entry name" value="STKc_aPKC"/>
    <property type="match status" value="1"/>
</dbReference>
<evidence type="ECO:0000256" key="13">
    <source>
        <dbReference type="SAM" id="MobiDB-lite"/>
    </source>
</evidence>
<dbReference type="InterPro" id="IPR002219">
    <property type="entry name" value="PKC_DAG/PE"/>
</dbReference>
<dbReference type="Pfam" id="PF00433">
    <property type="entry name" value="Pkinase_C"/>
    <property type="match status" value="1"/>
</dbReference>
<dbReference type="InterPro" id="IPR000719">
    <property type="entry name" value="Prot_kinase_dom"/>
</dbReference>
<dbReference type="CDD" id="cd06404">
    <property type="entry name" value="PB1_aPKC"/>
    <property type="match status" value="1"/>
</dbReference>
<dbReference type="SMART" id="SM00133">
    <property type="entry name" value="S_TK_X"/>
    <property type="match status" value="1"/>
</dbReference>
<protein>
    <recommendedName>
        <fullName evidence="2">protein kinase C</fullName>
        <ecNumber evidence="2">2.7.11.13</ecNumber>
    </recommendedName>
</protein>
<feature type="domain" description="Phorbol-ester/DAG-type" evidence="15">
    <location>
        <begin position="129"/>
        <end position="179"/>
    </location>
</feature>
<evidence type="ECO:0000259" key="15">
    <source>
        <dbReference type="PROSITE" id="PS50081"/>
    </source>
</evidence>
<keyword evidence="5" id="KW-0808">Transferase</keyword>
<dbReference type="SMART" id="SM00109">
    <property type="entry name" value="C1"/>
    <property type="match status" value="1"/>
</dbReference>
<dbReference type="PANTHER" id="PTHR24351">
    <property type="entry name" value="RIBOSOMAL PROTEIN S6 KINASE"/>
    <property type="match status" value="1"/>
</dbReference>
<evidence type="ECO:0000313" key="18">
    <source>
        <dbReference type="EMBL" id="CAL8109603.1"/>
    </source>
</evidence>
<dbReference type="InterPro" id="IPR020454">
    <property type="entry name" value="DAG/PE-bd"/>
</dbReference>
<dbReference type="EC" id="2.7.11.13" evidence="2"/>
<keyword evidence="4" id="KW-0597">Phosphoprotein</keyword>
<dbReference type="InterPro" id="IPR034659">
    <property type="entry name" value="Atypical_PKC"/>
</dbReference>
<evidence type="ECO:0000256" key="4">
    <source>
        <dbReference type="ARBA" id="ARBA00022553"/>
    </source>
</evidence>
<reference evidence="18 19" key="1">
    <citation type="submission" date="2024-08" db="EMBL/GenBank/DDBJ databases">
        <authorList>
            <person name="Cucini C."/>
            <person name="Frati F."/>
        </authorList>
    </citation>
    <scope>NUCLEOTIDE SEQUENCE [LARGE SCALE GENOMIC DNA]</scope>
</reference>